<accession>Q5NB86</accession>
<dbReference type="Proteomes" id="UP000817658">
    <property type="component" value="Chromosome 1"/>
</dbReference>
<proteinExistence type="predicted"/>
<dbReference type="AlphaFoldDB" id="Q5NB86"/>
<evidence type="ECO:0000256" key="1">
    <source>
        <dbReference type="SAM" id="MobiDB-lite"/>
    </source>
</evidence>
<organism evidence="2">
    <name type="scientific">Oryza sativa subsp. japonica</name>
    <name type="common">Rice</name>
    <dbReference type="NCBI Taxonomy" id="39947"/>
    <lineage>
        <taxon>Eukaryota</taxon>
        <taxon>Viridiplantae</taxon>
        <taxon>Streptophyta</taxon>
        <taxon>Embryophyta</taxon>
        <taxon>Tracheophyta</taxon>
        <taxon>Spermatophyta</taxon>
        <taxon>Magnoliopsida</taxon>
        <taxon>Liliopsida</taxon>
        <taxon>Poales</taxon>
        <taxon>Poaceae</taxon>
        <taxon>BOP clade</taxon>
        <taxon>Oryzoideae</taxon>
        <taxon>Oryzeae</taxon>
        <taxon>Oryzinae</taxon>
        <taxon>Oryza</taxon>
        <taxon>Oryza sativa</taxon>
    </lineage>
</organism>
<feature type="compositionally biased region" description="Polar residues" evidence="1">
    <location>
        <begin position="92"/>
        <end position="104"/>
    </location>
</feature>
<reference evidence="2" key="1">
    <citation type="journal article" date="2002" name="Nature">
        <title>The genome sequence and structure of rice chromosome 1.</title>
        <authorList>
            <person name="Sasaki T."/>
            <person name="Matsumoto T."/>
            <person name="Yamamoto K."/>
            <person name="Sakata K."/>
            <person name="Baba T."/>
            <person name="Katayose Y."/>
            <person name="Wu J."/>
            <person name="Niimura Y."/>
            <person name="Cheng Z."/>
            <person name="Nagamura Y."/>
            <person name="Antonio B.A."/>
            <person name="Kanamori H."/>
            <person name="Hosokawa S."/>
            <person name="Masukawa M."/>
            <person name="Arikawa K."/>
            <person name="Chiden Y."/>
            <person name="Hayashi M."/>
            <person name="Okamoto M."/>
            <person name="Ando T."/>
            <person name="Aoki H."/>
            <person name="Arita K."/>
            <person name="Hamada M."/>
            <person name="Harada C."/>
            <person name="Hijishita S."/>
            <person name="Honda M."/>
            <person name="Ichikawa Y."/>
            <person name="Idonuma A."/>
            <person name="Iijima M."/>
            <person name="Ikeda M."/>
            <person name="Ikeno M."/>
            <person name="Itoh S."/>
            <person name="Itoh T."/>
            <person name="Itoh Y."/>
            <person name="Itoh Y."/>
            <person name="Iwabuchi A."/>
            <person name="Kamiya K."/>
            <person name="Karasawa W."/>
            <person name="Katagiri S."/>
            <person name="Kikuta A."/>
            <person name="Kobayashi N."/>
            <person name="Kono I."/>
            <person name="Machita K."/>
            <person name="Maehara T."/>
            <person name="Mizuno H."/>
            <person name="Mizubayashi T."/>
            <person name="Mukai Y."/>
            <person name="Nagasaki H."/>
            <person name="Nakashima M."/>
            <person name="Nakama Y."/>
            <person name="Nakamichi Y."/>
            <person name="Nakamura M."/>
            <person name="Namiki N."/>
            <person name="Negishi M."/>
            <person name="Ohta I."/>
            <person name="Ono N."/>
            <person name="Saji S."/>
            <person name="Sakai K."/>
            <person name="Shibata M."/>
            <person name="Shimokawa T."/>
            <person name="Shomura A."/>
            <person name="Song J."/>
            <person name="Takazaki Y."/>
            <person name="Terasawa K."/>
            <person name="Tsuji K."/>
            <person name="Waki K."/>
            <person name="Yamagata H."/>
            <person name="Yamane H."/>
            <person name="Yoshiki S."/>
            <person name="Yoshihara R."/>
            <person name="Yukawa K."/>
            <person name="Zhong H."/>
            <person name="Iwama H."/>
            <person name="Endo T."/>
            <person name="Ito H."/>
            <person name="Hahn J.H."/>
            <person name="Kim H.I."/>
            <person name="Eun M.Y."/>
            <person name="Yano M."/>
            <person name="Jiang J."/>
            <person name="Gojobori T."/>
        </authorList>
    </citation>
    <scope>NUCLEOTIDE SEQUENCE [LARGE SCALE GENOMIC DNA]</scope>
</reference>
<feature type="region of interest" description="Disordered" evidence="1">
    <location>
        <begin position="75"/>
        <end position="104"/>
    </location>
</feature>
<protein>
    <submittedName>
        <fullName evidence="2">Uncharacterized protein</fullName>
    </submittedName>
</protein>
<evidence type="ECO:0000313" key="2">
    <source>
        <dbReference type="EMBL" id="BAD81270.1"/>
    </source>
</evidence>
<gene>
    <name evidence="2" type="primary">P0708G02.21</name>
</gene>
<sequence>MAWRCDASPRPGCETEMRRLALPLPTPVRRRGRRRVLFVAWLARVQGIQLHWPVRPAGYLPVPSPSPIFGCGNRHKKGSSAEVGVTERTPDSVGSNIQIAGSGN</sequence>
<dbReference type="EMBL" id="AP001539">
    <property type="protein sequence ID" value="BAD81270.1"/>
    <property type="molecule type" value="Genomic_DNA"/>
</dbReference>
<name>Q5NB86_ORYSJ</name>